<protein>
    <submittedName>
        <fullName evidence="2">Protein CBG18626</fullName>
    </submittedName>
</protein>
<proteinExistence type="predicted"/>
<evidence type="ECO:0000313" key="2">
    <source>
        <dbReference type="EMBL" id="CAP36038.2"/>
    </source>
</evidence>
<evidence type="ECO:0000313" key="3">
    <source>
        <dbReference type="Proteomes" id="UP000008549"/>
    </source>
</evidence>
<dbReference type="KEGG" id="cbr:CBG_18626"/>
<dbReference type="OMA" id="YITIFRT"/>
<feature type="transmembrane region" description="Helical" evidence="1">
    <location>
        <begin position="106"/>
        <end position="129"/>
    </location>
</feature>
<dbReference type="eggNOG" id="ENOG502TJUB">
    <property type="taxonomic scope" value="Eukaryota"/>
</dbReference>
<feature type="transmembrane region" description="Helical" evidence="1">
    <location>
        <begin position="228"/>
        <end position="247"/>
    </location>
</feature>
<dbReference type="GeneID" id="8580409"/>
<gene>
    <name evidence="2 4" type="ORF">CBG18626</name>
    <name evidence="2" type="ORF">CBG_18626</name>
</gene>
<keyword evidence="1" id="KW-0812">Transmembrane</keyword>
<feature type="transmembrane region" description="Helical" evidence="1">
    <location>
        <begin position="22"/>
        <end position="46"/>
    </location>
</feature>
<name>A8XTR2_CAEBR</name>
<feature type="transmembrane region" description="Helical" evidence="1">
    <location>
        <begin position="149"/>
        <end position="167"/>
    </location>
</feature>
<reference evidence="2 3" key="1">
    <citation type="journal article" date="2003" name="PLoS Biol.">
        <title>The genome sequence of Caenorhabditis briggsae: a platform for comparative genomics.</title>
        <authorList>
            <person name="Stein L.D."/>
            <person name="Bao Z."/>
            <person name="Blasiar D."/>
            <person name="Blumenthal T."/>
            <person name="Brent M.R."/>
            <person name="Chen N."/>
            <person name="Chinwalla A."/>
            <person name="Clarke L."/>
            <person name="Clee C."/>
            <person name="Coghlan A."/>
            <person name="Coulson A."/>
            <person name="D'Eustachio P."/>
            <person name="Fitch D.H."/>
            <person name="Fulton L.A."/>
            <person name="Fulton R.E."/>
            <person name="Griffiths-Jones S."/>
            <person name="Harris T.W."/>
            <person name="Hillier L.W."/>
            <person name="Kamath R."/>
            <person name="Kuwabara P.E."/>
            <person name="Mardis E.R."/>
            <person name="Marra M.A."/>
            <person name="Miner T.L."/>
            <person name="Minx P."/>
            <person name="Mullikin J.C."/>
            <person name="Plumb R.W."/>
            <person name="Rogers J."/>
            <person name="Schein J.E."/>
            <person name="Sohrmann M."/>
            <person name="Spieth J."/>
            <person name="Stajich J.E."/>
            <person name="Wei C."/>
            <person name="Willey D."/>
            <person name="Wilson R.K."/>
            <person name="Durbin R."/>
            <person name="Waterston R.H."/>
        </authorList>
    </citation>
    <scope>NUCLEOTIDE SEQUENCE [LARGE SCALE GENOMIC DNA]</scope>
    <source>
        <strain evidence="2 3">AF16</strain>
    </source>
</reference>
<organism evidence="2 3">
    <name type="scientific">Caenorhabditis briggsae</name>
    <dbReference type="NCBI Taxonomy" id="6238"/>
    <lineage>
        <taxon>Eukaryota</taxon>
        <taxon>Metazoa</taxon>
        <taxon>Ecdysozoa</taxon>
        <taxon>Nematoda</taxon>
        <taxon>Chromadorea</taxon>
        <taxon>Rhabditida</taxon>
        <taxon>Rhabditina</taxon>
        <taxon>Rhabditomorpha</taxon>
        <taxon>Rhabditoidea</taxon>
        <taxon>Rhabditidae</taxon>
        <taxon>Peloderinae</taxon>
        <taxon>Caenorhabditis</taxon>
    </lineage>
</organism>
<dbReference type="HOGENOM" id="CLU_056063_1_0_1"/>
<keyword evidence="3" id="KW-1185">Reference proteome</keyword>
<sequence length="329" mass="39011">MSDTDSAFKTLKWESWKMIHQLASAILIWTLIAAMVLPIIVTPIYISVFRSNRERDRTTPVYPITYYFYKMVYAFYLTIIFLFLLYRYEFLPTEFYSKCLAAVPVLFAVHLVHVHHILISCLAIQRFLLYFFQNSEKFVSFGLKTTTKIIYLIHFVCFIPFPAAFLINKFILNDIYDMREFSMLLSMTYIKCLNWIIISSALLYIPIHISIYRLRHLQSIEKQKPHKYILYQTIILFCFKIVESLSLSRVILDNREDQLFAPTVADIFVTPSLVQVPYLFCNRRNVQAMRKRLSLKYVWSKIRNRNNRVGGINNSNNQDTISYIQSRNV</sequence>
<dbReference type="Pfam" id="PF10325">
    <property type="entry name" value="7TM_GPCR_Srz"/>
    <property type="match status" value="1"/>
</dbReference>
<dbReference type="PANTHER" id="PTHR31720">
    <property type="entry name" value="SERPENTINE RECEPTOR, CLASS Z-RELATED"/>
    <property type="match status" value="1"/>
</dbReference>
<reference evidence="2 3" key="2">
    <citation type="journal article" date="2011" name="PLoS Genet.">
        <title>Caenorhabditis briggsae recombinant inbred line genotypes reveal inter-strain incompatibility and the evolution of recombination.</title>
        <authorList>
            <person name="Ross J.A."/>
            <person name="Koboldt D.C."/>
            <person name="Staisch J.E."/>
            <person name="Chamberlin H.M."/>
            <person name="Gupta B.P."/>
            <person name="Miller R.D."/>
            <person name="Baird S.E."/>
            <person name="Haag E.S."/>
        </authorList>
    </citation>
    <scope>NUCLEOTIDE SEQUENCE [LARGE SCALE GENOMIC DNA]</scope>
    <source>
        <strain evidence="2 3">AF16</strain>
    </source>
</reference>
<feature type="transmembrane region" description="Helical" evidence="1">
    <location>
        <begin position="67"/>
        <end position="86"/>
    </location>
</feature>
<dbReference type="Proteomes" id="UP000008549">
    <property type="component" value="Unassembled WGS sequence"/>
</dbReference>
<dbReference type="InParanoid" id="A8XTR2"/>
<evidence type="ECO:0000313" key="4">
    <source>
        <dbReference type="WormBase" id="CBG18626"/>
    </source>
</evidence>
<dbReference type="CTD" id="8580409"/>
<dbReference type="InterPro" id="IPR018817">
    <property type="entry name" value="7TM_GPCR_serpentine_rcpt_Srz"/>
</dbReference>
<accession>A8XTR2</accession>
<feature type="transmembrane region" description="Helical" evidence="1">
    <location>
        <begin position="187"/>
        <end position="207"/>
    </location>
</feature>
<keyword evidence="1" id="KW-0472">Membrane</keyword>
<evidence type="ECO:0000256" key="1">
    <source>
        <dbReference type="SAM" id="Phobius"/>
    </source>
</evidence>
<dbReference type="WormBase" id="CBG18626">
    <property type="protein sequence ID" value="CBP27047"/>
    <property type="gene ID" value="WBGene00038008"/>
</dbReference>
<dbReference type="PANTHER" id="PTHR31720:SF12">
    <property type="entry name" value="SERPENTINE RECEPTOR, CLASS T-RELATED"/>
    <property type="match status" value="1"/>
</dbReference>
<keyword evidence="1" id="KW-1133">Transmembrane helix</keyword>
<dbReference type="EMBL" id="HE601466">
    <property type="protein sequence ID" value="CAP36038.2"/>
    <property type="molecule type" value="Genomic_DNA"/>
</dbReference>
<dbReference type="AlphaFoldDB" id="A8XTR2"/>
<dbReference type="RefSeq" id="XP_045096541.1">
    <property type="nucleotide sequence ID" value="XM_045238443.1"/>
</dbReference>